<dbReference type="RefSeq" id="WP_164211604.1">
    <property type="nucleotide sequence ID" value="NZ_JAAGSC010000041.1"/>
</dbReference>
<dbReference type="InterPro" id="IPR010266">
    <property type="entry name" value="NnrS"/>
</dbReference>
<evidence type="ECO:0000313" key="2">
    <source>
        <dbReference type="EMBL" id="NDY96236.1"/>
    </source>
</evidence>
<organism evidence="2 3">
    <name type="scientific">Wenzhouxiangella limi</name>
    <dbReference type="NCBI Taxonomy" id="2707351"/>
    <lineage>
        <taxon>Bacteria</taxon>
        <taxon>Pseudomonadati</taxon>
        <taxon>Pseudomonadota</taxon>
        <taxon>Gammaproteobacteria</taxon>
        <taxon>Chromatiales</taxon>
        <taxon>Wenzhouxiangellaceae</taxon>
        <taxon>Wenzhouxiangella</taxon>
    </lineage>
</organism>
<dbReference type="Pfam" id="PF05940">
    <property type="entry name" value="NnrS"/>
    <property type="match status" value="1"/>
</dbReference>
<keyword evidence="1" id="KW-0472">Membrane</keyword>
<dbReference type="Proteomes" id="UP000484885">
    <property type="component" value="Unassembled WGS sequence"/>
</dbReference>
<reference evidence="2 3" key="1">
    <citation type="submission" date="2020-02" db="EMBL/GenBank/DDBJ databases">
        <authorList>
            <person name="Zhang X.-Y."/>
        </authorList>
    </citation>
    <scope>NUCLEOTIDE SEQUENCE [LARGE SCALE GENOMIC DNA]</scope>
    <source>
        <strain evidence="2 3">C33</strain>
    </source>
</reference>
<proteinExistence type="predicted"/>
<keyword evidence="1" id="KW-1133">Transmembrane helix</keyword>
<evidence type="ECO:0000256" key="1">
    <source>
        <dbReference type="SAM" id="Phobius"/>
    </source>
</evidence>
<feature type="transmembrane region" description="Helical" evidence="1">
    <location>
        <begin position="324"/>
        <end position="347"/>
    </location>
</feature>
<dbReference type="EMBL" id="JAAGSC010000041">
    <property type="protein sequence ID" value="NDY96236.1"/>
    <property type="molecule type" value="Genomic_DNA"/>
</dbReference>
<name>A0A845V4X4_9GAMM</name>
<feature type="transmembrane region" description="Helical" evidence="1">
    <location>
        <begin position="359"/>
        <end position="381"/>
    </location>
</feature>
<keyword evidence="1" id="KW-0812">Transmembrane</keyword>
<feature type="transmembrane region" description="Helical" evidence="1">
    <location>
        <begin position="111"/>
        <end position="130"/>
    </location>
</feature>
<feature type="transmembrane region" description="Helical" evidence="1">
    <location>
        <begin position="170"/>
        <end position="190"/>
    </location>
</feature>
<feature type="transmembrane region" description="Helical" evidence="1">
    <location>
        <begin position="263"/>
        <end position="282"/>
    </location>
</feature>
<keyword evidence="3" id="KW-1185">Reference proteome</keyword>
<feature type="transmembrane region" description="Helical" evidence="1">
    <location>
        <begin position="55"/>
        <end position="74"/>
    </location>
</feature>
<dbReference type="AlphaFoldDB" id="A0A845V4X4"/>
<gene>
    <name evidence="2" type="ORF">G3I74_10880</name>
</gene>
<feature type="transmembrane region" description="Helical" evidence="1">
    <location>
        <begin position="294"/>
        <end position="312"/>
    </location>
</feature>
<feature type="transmembrane region" description="Helical" evidence="1">
    <location>
        <begin position="137"/>
        <end position="158"/>
    </location>
</feature>
<accession>A0A845V4X4</accession>
<feature type="transmembrane region" description="Helical" evidence="1">
    <location>
        <begin position="12"/>
        <end position="35"/>
    </location>
</feature>
<feature type="transmembrane region" description="Helical" evidence="1">
    <location>
        <begin position="210"/>
        <end position="227"/>
    </location>
</feature>
<sequence>MNPQLPVLSYAFRPFFLLAAVYAIVLMGAWIGTWFLAWPVAGSMTPIVWHGHEMVFGLVPAIVAGFLLTAICNWTGHPPLSGRPLLALLALWLAGRVTMWSSAWIPAWVLALIDSAFLLALALYVAFVVAHRRNRRNVVIVGIIFAYWLAGLSAHLGYLGIDLPVDGHRMGLMLIVLLLTVIGGRITPAFTRNWLKRQQADETVVLSRPWLEQSSFWTLSLLVVVVALPSPGWLIVIVGSLSGLLHGWRLVGWSGWVGRSDPLIWVLHLGYAWLVVGLLLLSAGQASALVSPSLWTHALGVGAMGTLVLGVMTRVSLGHTGRPLVLPTGAASIYWMMMLAAVARMVYAVGLGDSESWLLISAAAWIGSFALFLGFYSSILLSPRADGRPG</sequence>
<evidence type="ECO:0000313" key="3">
    <source>
        <dbReference type="Proteomes" id="UP000484885"/>
    </source>
</evidence>
<protein>
    <submittedName>
        <fullName evidence="2">NnrS family protein</fullName>
    </submittedName>
</protein>
<comment type="caution">
    <text evidence="2">The sequence shown here is derived from an EMBL/GenBank/DDBJ whole genome shotgun (WGS) entry which is preliminary data.</text>
</comment>